<feature type="compositionally biased region" description="Pro residues" evidence="1">
    <location>
        <begin position="131"/>
        <end position="142"/>
    </location>
</feature>
<protein>
    <submittedName>
        <fullName evidence="2">Uncharacterized protein</fullName>
    </submittedName>
</protein>
<dbReference type="AlphaFoldDB" id="A0A418B5L3"/>
<feature type="region of interest" description="Disordered" evidence="1">
    <location>
        <begin position="114"/>
        <end position="178"/>
    </location>
</feature>
<dbReference type="VEuPathDB" id="FungiDB:H310_01349"/>
<feature type="region of interest" description="Disordered" evidence="1">
    <location>
        <begin position="307"/>
        <end position="342"/>
    </location>
</feature>
<organism evidence="2 3">
    <name type="scientific">Aphanomyces invadans</name>
    <dbReference type="NCBI Taxonomy" id="157072"/>
    <lineage>
        <taxon>Eukaryota</taxon>
        <taxon>Sar</taxon>
        <taxon>Stramenopiles</taxon>
        <taxon>Oomycota</taxon>
        <taxon>Saprolegniomycetes</taxon>
        <taxon>Saprolegniales</taxon>
        <taxon>Verrucalvaceae</taxon>
        <taxon>Aphanomyces</taxon>
    </lineage>
</organism>
<sequence length="498" mass="53591">MYVPYITKLETTLVATKSTDRGMQQSPSGGSVADARPPALEWRPYGVLLLSGSTKVEKTAKEKLLTVLSGSLTPRERGVFKVIKRVDLALDGKGADPDALAGAFYKMLDQDRIEYTTPKPPPPATAVVPPLATPPTATPANPPLATAAKPTALPPNTSKRENSRKTSSIDLNAEDESPEEDLLPAAAVALEVDLRTGSPSHIYVFVDYPASVAEVKSKWGEAKPLAMLTRELKTLLANLAVDKLLFKTWLSSIQIIPVPTQDALPEKQMDALKQTYADILDVLYEPSVGVSAIVYAMTETVVKSFVKPAQPPPLPTSSKKKAAPPAGEPKESSALSPLPKVMQMPLPAGRPLDDLEKSLWLLNDLPGVGHGGRKGMPVVPTKSFVERSIDDTELMQFHSNRVILGRGTVVSTRKDNSQAILYASGRMAKRSSPTDTFVTVDEQGVVTCGKNQAPHPNVPVHIDVDPETRAVIATRDDGVIVVTHPNGYSCIMMPVPWT</sequence>
<comment type="caution">
    <text evidence="2">The sequence shown here is derived from an EMBL/GenBank/DDBJ whole genome shotgun (WGS) entry which is preliminary data.</text>
</comment>
<accession>A0A418B5L3</accession>
<evidence type="ECO:0000256" key="1">
    <source>
        <dbReference type="SAM" id="MobiDB-lite"/>
    </source>
</evidence>
<gene>
    <name evidence="2" type="ORF">DYB32_001674</name>
</gene>
<name>A0A418B5L3_9STRA</name>
<reference evidence="2 3" key="1">
    <citation type="submission" date="2018-08" db="EMBL/GenBank/DDBJ databases">
        <title>Aphanomyces genome sequencing and annotation.</title>
        <authorList>
            <person name="Minardi D."/>
            <person name="Oidtmann B."/>
            <person name="Van Der Giezen M."/>
            <person name="Studholme D.J."/>
        </authorList>
    </citation>
    <scope>NUCLEOTIDE SEQUENCE [LARGE SCALE GENOMIC DNA]</scope>
    <source>
        <strain evidence="2 3">NJM0002</strain>
    </source>
</reference>
<dbReference type="Proteomes" id="UP000285060">
    <property type="component" value="Unassembled WGS sequence"/>
</dbReference>
<dbReference type="EMBL" id="QUSY01000078">
    <property type="protein sequence ID" value="RHY33387.1"/>
    <property type="molecule type" value="Genomic_DNA"/>
</dbReference>
<evidence type="ECO:0000313" key="3">
    <source>
        <dbReference type="Proteomes" id="UP000285060"/>
    </source>
</evidence>
<feature type="compositionally biased region" description="Low complexity" evidence="1">
    <location>
        <begin position="143"/>
        <end position="157"/>
    </location>
</feature>
<keyword evidence="3" id="KW-1185">Reference proteome</keyword>
<proteinExistence type="predicted"/>
<evidence type="ECO:0000313" key="2">
    <source>
        <dbReference type="EMBL" id="RHY33387.1"/>
    </source>
</evidence>